<keyword evidence="3" id="KW-0238">DNA-binding</keyword>
<protein>
    <submittedName>
        <fullName evidence="6">Transcriptional regulator</fullName>
    </submittedName>
</protein>
<evidence type="ECO:0000313" key="7">
    <source>
        <dbReference type="Proteomes" id="UP000050465"/>
    </source>
</evidence>
<dbReference type="InterPro" id="IPR005119">
    <property type="entry name" value="LysR_subst-bd"/>
</dbReference>
<evidence type="ECO:0000256" key="2">
    <source>
        <dbReference type="ARBA" id="ARBA00023015"/>
    </source>
</evidence>
<dbReference type="STRING" id="1666911.HLUCCA11_20100"/>
<evidence type="ECO:0000259" key="5">
    <source>
        <dbReference type="PROSITE" id="PS50931"/>
    </source>
</evidence>
<comment type="caution">
    <text evidence="6">The sequence shown here is derived from an EMBL/GenBank/DDBJ whole genome shotgun (WGS) entry which is preliminary data.</text>
</comment>
<evidence type="ECO:0000256" key="1">
    <source>
        <dbReference type="ARBA" id="ARBA00009437"/>
    </source>
</evidence>
<dbReference type="Gene3D" id="1.10.10.10">
    <property type="entry name" value="Winged helix-like DNA-binding domain superfamily/Winged helix DNA-binding domain"/>
    <property type="match status" value="1"/>
</dbReference>
<dbReference type="EMBL" id="LJZR01000042">
    <property type="protein sequence ID" value="KPQ32941.1"/>
    <property type="molecule type" value="Genomic_DNA"/>
</dbReference>
<accession>A0A0P8DA28</accession>
<dbReference type="InterPro" id="IPR000847">
    <property type="entry name" value="LysR_HTH_N"/>
</dbReference>
<keyword evidence="2" id="KW-0805">Transcription regulation</keyword>
<dbReference type="AlphaFoldDB" id="A0A0P8DA28"/>
<dbReference type="InterPro" id="IPR036390">
    <property type="entry name" value="WH_DNA-bd_sf"/>
</dbReference>
<dbReference type="SUPFAM" id="SSF53850">
    <property type="entry name" value="Periplasmic binding protein-like II"/>
    <property type="match status" value="1"/>
</dbReference>
<evidence type="ECO:0000313" key="6">
    <source>
        <dbReference type="EMBL" id="KPQ32941.1"/>
    </source>
</evidence>
<reference evidence="6 7" key="1">
    <citation type="submission" date="2015-09" db="EMBL/GenBank/DDBJ databases">
        <title>Identification and resolution of microdiversity through metagenomic sequencing of parallel consortia.</title>
        <authorList>
            <person name="Nelson W.C."/>
            <person name="Romine M.F."/>
            <person name="Lindemann S.R."/>
        </authorList>
    </citation>
    <scope>NUCLEOTIDE SEQUENCE [LARGE SCALE GENOMIC DNA]</scope>
    <source>
        <strain evidence="6">Ana</strain>
    </source>
</reference>
<dbReference type="SUPFAM" id="SSF46785">
    <property type="entry name" value="Winged helix' DNA-binding domain"/>
    <property type="match status" value="1"/>
</dbReference>
<gene>
    <name evidence="6" type="ORF">HLUCCA11_20100</name>
</gene>
<dbReference type="PANTHER" id="PTHR30346:SF0">
    <property type="entry name" value="HCA OPERON TRANSCRIPTIONAL ACTIVATOR HCAR"/>
    <property type="match status" value="1"/>
</dbReference>
<name>A0A0P8DA28_9CYAN</name>
<proteinExistence type="inferred from homology"/>
<comment type="similarity">
    <text evidence="1">Belongs to the LysR transcriptional regulatory family.</text>
</comment>
<dbReference type="GO" id="GO:0032993">
    <property type="term" value="C:protein-DNA complex"/>
    <property type="evidence" value="ECO:0007669"/>
    <property type="project" value="TreeGrafter"/>
</dbReference>
<dbReference type="Gene3D" id="3.40.190.10">
    <property type="entry name" value="Periplasmic binding protein-like II"/>
    <property type="match status" value="2"/>
</dbReference>
<evidence type="ECO:0000256" key="3">
    <source>
        <dbReference type="ARBA" id="ARBA00023125"/>
    </source>
</evidence>
<evidence type="ECO:0000256" key="4">
    <source>
        <dbReference type="ARBA" id="ARBA00023163"/>
    </source>
</evidence>
<dbReference type="PROSITE" id="PS50931">
    <property type="entry name" value="HTH_LYSR"/>
    <property type="match status" value="1"/>
</dbReference>
<keyword evidence="4" id="KW-0804">Transcription</keyword>
<dbReference type="Proteomes" id="UP000050465">
    <property type="component" value="Unassembled WGS sequence"/>
</dbReference>
<dbReference type="PATRIC" id="fig|1666911.3.peg.2770"/>
<dbReference type="FunFam" id="1.10.10.10:FF:000001">
    <property type="entry name" value="LysR family transcriptional regulator"/>
    <property type="match status" value="1"/>
</dbReference>
<feature type="domain" description="HTH lysR-type" evidence="5">
    <location>
        <begin position="9"/>
        <end position="66"/>
    </location>
</feature>
<sequence length="299" mass="32482">MVLGLVPQLKLQHLQIFLTVVDEMNFSRAAEQLGMAQPPLSRQIKRLELGLDVQLFDRSSSQISLTEAGKIFAERSRSILAQVEQSIELAQMVEKGMAGQLIIGVDSAAPACVRAIKIIEAYKKEYPQVNVQVQELSVQKQLHALQAGNIDIGFATPQSVPQSLNTQVVVQEPLVMALPTEHPLAQHSKIPVAAIANQPLIMDSARSEALATAIATLDQSAQFIPRVVQNASDSRLMLSFVTSNVGLAIVPASVENSALCHGVVYRPLEPPIKAVSLSVIWRQQKLESVMASFLNRVAS</sequence>
<dbReference type="PANTHER" id="PTHR30346">
    <property type="entry name" value="TRANSCRIPTIONAL DUAL REGULATOR HCAR-RELATED"/>
    <property type="match status" value="1"/>
</dbReference>
<dbReference type="Pfam" id="PF00126">
    <property type="entry name" value="HTH_1"/>
    <property type="match status" value="1"/>
</dbReference>
<dbReference type="Pfam" id="PF03466">
    <property type="entry name" value="LysR_substrate"/>
    <property type="match status" value="1"/>
</dbReference>
<organism evidence="6 7">
    <name type="scientific">Phormidesmis priestleyi Ana</name>
    <dbReference type="NCBI Taxonomy" id="1666911"/>
    <lineage>
        <taxon>Bacteria</taxon>
        <taxon>Bacillati</taxon>
        <taxon>Cyanobacteriota</taxon>
        <taxon>Cyanophyceae</taxon>
        <taxon>Leptolyngbyales</taxon>
        <taxon>Leptolyngbyaceae</taxon>
        <taxon>Phormidesmis</taxon>
    </lineage>
</organism>
<dbReference type="CDD" id="cd08414">
    <property type="entry name" value="PBP2_LTTR_aromatics_like"/>
    <property type="match status" value="1"/>
</dbReference>
<dbReference type="GO" id="GO:0003677">
    <property type="term" value="F:DNA binding"/>
    <property type="evidence" value="ECO:0007669"/>
    <property type="project" value="UniProtKB-KW"/>
</dbReference>
<dbReference type="GO" id="GO:0003700">
    <property type="term" value="F:DNA-binding transcription factor activity"/>
    <property type="evidence" value="ECO:0007669"/>
    <property type="project" value="InterPro"/>
</dbReference>
<dbReference type="PRINTS" id="PR00039">
    <property type="entry name" value="HTHLYSR"/>
</dbReference>
<dbReference type="InterPro" id="IPR036388">
    <property type="entry name" value="WH-like_DNA-bd_sf"/>
</dbReference>